<sequence>MSKDIWRTSILERGRILFCDIHPDFSIAERCQKTFGEPFWVCAPSGLSVSICRVSKGDGFLEDDSSERGESSSDIHPDFSIAERCQKTFRELPCWTCAPSGLSVSIWQISKRGRIHEDGSKERGRILFCDIHADFSIAERCQKTFWSTSILGGCAIGSFSVLIWHVSKGDGILEDSIKVNPTATGTLIVLNSNELIPECKPFQKKPI</sequence>
<comment type="caution">
    <text evidence="1">The sequence shown here is derived from an EMBL/GenBank/DDBJ whole genome shotgun (WGS) entry which is preliminary data.</text>
</comment>
<keyword evidence="2" id="KW-1185">Reference proteome</keyword>
<proteinExistence type="predicted"/>
<dbReference type="EMBL" id="BPLR01003464">
    <property type="protein sequence ID" value="GIX84913.1"/>
    <property type="molecule type" value="Genomic_DNA"/>
</dbReference>
<evidence type="ECO:0000313" key="2">
    <source>
        <dbReference type="Proteomes" id="UP001054945"/>
    </source>
</evidence>
<dbReference type="Proteomes" id="UP001054945">
    <property type="component" value="Unassembled WGS sequence"/>
</dbReference>
<dbReference type="AlphaFoldDB" id="A0AAV4NJQ8"/>
<protein>
    <submittedName>
        <fullName evidence="1">Uncharacterized protein</fullName>
    </submittedName>
</protein>
<accession>A0AAV4NJQ8</accession>
<gene>
    <name evidence="1" type="ORF">CEXT_180011</name>
</gene>
<reference evidence="1 2" key="1">
    <citation type="submission" date="2021-06" db="EMBL/GenBank/DDBJ databases">
        <title>Caerostris extrusa draft genome.</title>
        <authorList>
            <person name="Kono N."/>
            <person name="Arakawa K."/>
        </authorList>
    </citation>
    <scope>NUCLEOTIDE SEQUENCE [LARGE SCALE GENOMIC DNA]</scope>
</reference>
<name>A0AAV4NJQ8_CAEEX</name>
<evidence type="ECO:0000313" key="1">
    <source>
        <dbReference type="EMBL" id="GIX84913.1"/>
    </source>
</evidence>
<organism evidence="1 2">
    <name type="scientific">Caerostris extrusa</name>
    <name type="common">Bark spider</name>
    <name type="synonym">Caerostris bankana</name>
    <dbReference type="NCBI Taxonomy" id="172846"/>
    <lineage>
        <taxon>Eukaryota</taxon>
        <taxon>Metazoa</taxon>
        <taxon>Ecdysozoa</taxon>
        <taxon>Arthropoda</taxon>
        <taxon>Chelicerata</taxon>
        <taxon>Arachnida</taxon>
        <taxon>Araneae</taxon>
        <taxon>Araneomorphae</taxon>
        <taxon>Entelegynae</taxon>
        <taxon>Araneoidea</taxon>
        <taxon>Araneidae</taxon>
        <taxon>Caerostris</taxon>
    </lineage>
</organism>